<feature type="compositionally biased region" description="Polar residues" evidence="1">
    <location>
        <begin position="98"/>
        <end position="116"/>
    </location>
</feature>
<feature type="compositionally biased region" description="Low complexity" evidence="1">
    <location>
        <begin position="298"/>
        <end position="317"/>
    </location>
</feature>
<dbReference type="Proteomes" id="UP000325307">
    <property type="component" value="Unassembled WGS sequence"/>
</dbReference>
<name>A0A5A7NUF2_9MICC</name>
<evidence type="ECO:0000313" key="4">
    <source>
        <dbReference type="Proteomes" id="UP000325307"/>
    </source>
</evidence>
<reference evidence="3 4" key="1">
    <citation type="submission" date="2019-09" db="EMBL/GenBank/DDBJ databases">
        <title>Arthrobacter zafarii sp. nov., a moderately thermotolerant and halotolerant actinobacterium isolated from Cholistan desert soil of Pakistan.</title>
        <authorList>
            <person name="Amin A."/>
            <person name="Ahmed I."/>
            <person name="Khalid N."/>
            <person name="Schumann P."/>
            <person name="Busse H.J."/>
            <person name="Khan I.U."/>
            <person name="Li S."/>
            <person name="Li W.J."/>
        </authorList>
    </citation>
    <scope>NUCLEOTIDE SEQUENCE [LARGE SCALE GENOMIC DNA]</scope>
    <source>
        <strain evidence="3 4">NCCP-1664</strain>
    </source>
</reference>
<feature type="compositionally biased region" description="Low complexity" evidence="1">
    <location>
        <begin position="67"/>
        <end position="77"/>
    </location>
</feature>
<keyword evidence="4" id="KW-1185">Reference proteome</keyword>
<feature type="region of interest" description="Disordered" evidence="1">
    <location>
        <begin position="21"/>
        <end position="130"/>
    </location>
</feature>
<feature type="region of interest" description="Disordered" evidence="1">
    <location>
        <begin position="288"/>
        <end position="317"/>
    </location>
</feature>
<evidence type="ECO:0000256" key="2">
    <source>
        <dbReference type="SAM" id="SignalP"/>
    </source>
</evidence>
<accession>A0A5A7NUF2</accession>
<organism evidence="3 4">
    <name type="scientific">Zafaria cholistanensis</name>
    <dbReference type="NCBI Taxonomy" id="1682741"/>
    <lineage>
        <taxon>Bacteria</taxon>
        <taxon>Bacillati</taxon>
        <taxon>Actinomycetota</taxon>
        <taxon>Actinomycetes</taxon>
        <taxon>Micrococcales</taxon>
        <taxon>Micrococcaceae</taxon>
        <taxon>Zafaria</taxon>
    </lineage>
</organism>
<keyword evidence="2" id="KW-0732">Signal</keyword>
<evidence type="ECO:0000313" key="3">
    <source>
        <dbReference type="EMBL" id="GER23438.1"/>
    </source>
</evidence>
<feature type="chain" id="PRO_5022773840" evidence="2">
    <location>
        <begin position="28"/>
        <end position="389"/>
    </location>
</feature>
<protein>
    <submittedName>
        <fullName evidence="3">Uncharacterized protein</fullName>
    </submittedName>
</protein>
<dbReference type="AlphaFoldDB" id="A0A5A7NUF2"/>
<comment type="caution">
    <text evidence="3">The sequence shown here is derived from an EMBL/GenBank/DDBJ whole genome shotgun (WGS) entry which is preliminary data.</text>
</comment>
<feature type="signal peptide" evidence="2">
    <location>
        <begin position="1"/>
        <end position="27"/>
    </location>
</feature>
<dbReference type="EMBL" id="BKDJ01000009">
    <property type="protein sequence ID" value="GER23438.1"/>
    <property type="molecule type" value="Genomic_DNA"/>
</dbReference>
<sequence>MRLRMRSILVSAGVGGALLLGAGPAQADPAASDAAAAQAPAEEGSAFLQGAGNSTAGPASPLEETPDGGASDAAPAAQEGPEDATQAPQAPEVAGQETAGQETAGQDTAGQETAGQEDSVPSEAPTEVSPSLLTGTVELLPVEADTAPGGDGSPAGNAAPDSGEGTVPDVPSDVSNNVPTDGETGTPANEPIRIGDRLFDPEDFNIPAGVASDPALLEEWLLDEANLDLLLESEGMLYLMDLMTELLLAGDWEGLEALFLDLLAGDEEAVAELIGGIRGMFEFLEEAGNDGADAGTDPASAGTGAEAGAEEAPAAVEPAAGKTPARLAVTAAGLAAPLAHSAALAETGAGSTAGIAAGGFSLVLAGAALTAWRRRTVQLQPVQLQQVQL</sequence>
<feature type="compositionally biased region" description="Low complexity" evidence="1">
    <location>
        <begin position="21"/>
        <end position="46"/>
    </location>
</feature>
<proteinExistence type="predicted"/>
<gene>
    <name evidence="3" type="ORF">NCCP1664_19340</name>
</gene>
<feature type="region of interest" description="Disordered" evidence="1">
    <location>
        <begin position="143"/>
        <end position="192"/>
    </location>
</feature>
<evidence type="ECO:0000256" key="1">
    <source>
        <dbReference type="SAM" id="MobiDB-lite"/>
    </source>
</evidence>